<dbReference type="SUPFAM" id="SSF47473">
    <property type="entry name" value="EF-hand"/>
    <property type="match status" value="1"/>
</dbReference>
<reference evidence="3 4" key="1">
    <citation type="submission" date="2020-08" db="EMBL/GenBank/DDBJ databases">
        <title>Plant Genome Project.</title>
        <authorList>
            <person name="Zhang R.-G."/>
        </authorList>
    </citation>
    <scope>NUCLEOTIDE SEQUENCE [LARGE SCALE GENOMIC DNA]</scope>
    <source>
        <tissue evidence="3">Rhizome</tissue>
    </source>
</reference>
<evidence type="ECO:0000313" key="4">
    <source>
        <dbReference type="Proteomes" id="UP000734854"/>
    </source>
</evidence>
<sequence length="182" mass="19717">MASASPMSSAMPFPSLTPTATGRSQAEELHDVLWSLKDGALFTEGEGALCFFLSAAKVTRKGGLAWCFSSIAPRASTGFFRSRHHSHAHACSTQLEREECLHRLILDPPSIEEVAHLVTDMDHNGDDSINLDEFIVLEAAGDLHLDDGRSKLSDAFVVFHSDDDGKILGRGVARRAMVALGR</sequence>
<proteinExistence type="predicted"/>
<evidence type="ECO:0000313" key="3">
    <source>
        <dbReference type="EMBL" id="KAG6537198.1"/>
    </source>
</evidence>
<dbReference type="AlphaFoldDB" id="A0A8J5LVR9"/>
<name>A0A8J5LVR9_ZINOF</name>
<evidence type="ECO:0000256" key="1">
    <source>
        <dbReference type="ARBA" id="ARBA00022837"/>
    </source>
</evidence>
<dbReference type="Proteomes" id="UP000734854">
    <property type="component" value="Unassembled WGS sequence"/>
</dbReference>
<feature type="region of interest" description="Disordered" evidence="2">
    <location>
        <begin position="1"/>
        <end position="21"/>
    </location>
</feature>
<comment type="caution">
    <text evidence="3">The sequence shown here is derived from an EMBL/GenBank/DDBJ whole genome shotgun (WGS) entry which is preliminary data.</text>
</comment>
<dbReference type="PROSITE" id="PS00018">
    <property type="entry name" value="EF_HAND_1"/>
    <property type="match status" value="1"/>
</dbReference>
<accession>A0A8J5LVR9</accession>
<dbReference type="InterPro" id="IPR018247">
    <property type="entry name" value="EF_Hand_1_Ca_BS"/>
</dbReference>
<keyword evidence="4" id="KW-1185">Reference proteome</keyword>
<evidence type="ECO:0000256" key="2">
    <source>
        <dbReference type="SAM" id="MobiDB-lite"/>
    </source>
</evidence>
<organism evidence="3 4">
    <name type="scientific">Zingiber officinale</name>
    <name type="common">Ginger</name>
    <name type="synonym">Amomum zingiber</name>
    <dbReference type="NCBI Taxonomy" id="94328"/>
    <lineage>
        <taxon>Eukaryota</taxon>
        <taxon>Viridiplantae</taxon>
        <taxon>Streptophyta</taxon>
        <taxon>Embryophyta</taxon>
        <taxon>Tracheophyta</taxon>
        <taxon>Spermatophyta</taxon>
        <taxon>Magnoliopsida</taxon>
        <taxon>Liliopsida</taxon>
        <taxon>Zingiberales</taxon>
        <taxon>Zingiberaceae</taxon>
        <taxon>Zingiber</taxon>
    </lineage>
</organism>
<protein>
    <submittedName>
        <fullName evidence="3">Uncharacterized protein</fullName>
    </submittedName>
</protein>
<dbReference type="EMBL" id="JACMSC010000001">
    <property type="protein sequence ID" value="KAG6537198.1"/>
    <property type="molecule type" value="Genomic_DNA"/>
</dbReference>
<keyword evidence="1" id="KW-0106">Calcium</keyword>
<dbReference type="InterPro" id="IPR011992">
    <property type="entry name" value="EF-hand-dom_pair"/>
</dbReference>
<gene>
    <name evidence="3" type="ORF">ZIOFF_002284</name>
</gene>
<feature type="compositionally biased region" description="Low complexity" evidence="2">
    <location>
        <begin position="1"/>
        <end position="14"/>
    </location>
</feature>
<dbReference type="Gene3D" id="1.10.238.10">
    <property type="entry name" value="EF-hand"/>
    <property type="match status" value="1"/>
</dbReference>